<keyword evidence="3" id="KW-1185">Reference proteome</keyword>
<sequence length="404" mass="46729">MDEDLEMRAYQLLIEPASAPPVRGTRPASKMTPNTRFLSHIVHEAKSHNAALLARAATDAHTRLNRLMRSDGMEASEDDRRSSEDGGREKDRRHKRHRSRTDDTKHDEDRHRRRRRHADSDDDYEKRDSGSHGRHVHRHHKSRHRDSTREERVRPQDRRDSSRRNRHSHHDRKREDDENQIEKEAKVDRYPSTSKHRQQSASPGQRHSQRWPASSRPPKQDHQHQHRDCDNIKGRRSFDSTSSSSSDPLDEFVGPRLAPDLHAENSNEGTGIRMRGRGVHSAITSGFSNSMDRHFAAGYDPTNDMEHPLPAPRPQVIPRFAAPGLDTAGREDIDMHEDRKKLLQYNNTKRLREAGFTDKEISILECGGRRRLVQTLWAKKGEARDWDRGKVEGVDGPAKPDWAR</sequence>
<proteinExistence type="predicted"/>
<evidence type="ECO:0000313" key="2">
    <source>
        <dbReference type="EMBL" id="CAK7263610.1"/>
    </source>
</evidence>
<dbReference type="Proteomes" id="UP001642501">
    <property type="component" value="Unassembled WGS sequence"/>
</dbReference>
<name>A0ABP0D5X6_9PEZI</name>
<accession>A0ABP0D5X6</accession>
<evidence type="ECO:0000256" key="1">
    <source>
        <dbReference type="SAM" id="MobiDB-lite"/>
    </source>
</evidence>
<reference evidence="2 3" key="1">
    <citation type="submission" date="2024-01" db="EMBL/GenBank/DDBJ databases">
        <authorList>
            <person name="Allen C."/>
            <person name="Tagirdzhanova G."/>
        </authorList>
    </citation>
    <scope>NUCLEOTIDE SEQUENCE [LARGE SCALE GENOMIC DNA]</scope>
    <source>
        <strain evidence="2 3">CBS 573.63</strain>
    </source>
</reference>
<organism evidence="2 3">
    <name type="scientific">Sporothrix epigloea</name>
    <dbReference type="NCBI Taxonomy" id="1892477"/>
    <lineage>
        <taxon>Eukaryota</taxon>
        <taxon>Fungi</taxon>
        <taxon>Dikarya</taxon>
        <taxon>Ascomycota</taxon>
        <taxon>Pezizomycotina</taxon>
        <taxon>Sordariomycetes</taxon>
        <taxon>Sordariomycetidae</taxon>
        <taxon>Ophiostomatales</taxon>
        <taxon>Ophiostomataceae</taxon>
        <taxon>Sporothrix</taxon>
    </lineage>
</organism>
<feature type="region of interest" description="Disordered" evidence="1">
    <location>
        <begin position="67"/>
        <end position="276"/>
    </location>
</feature>
<feature type="compositionally biased region" description="Basic and acidic residues" evidence="1">
    <location>
        <begin position="67"/>
        <end position="90"/>
    </location>
</feature>
<feature type="compositionally biased region" description="Basic and acidic residues" evidence="1">
    <location>
        <begin position="100"/>
        <end position="110"/>
    </location>
</feature>
<feature type="compositionally biased region" description="Basic and acidic residues" evidence="1">
    <location>
        <begin position="173"/>
        <end position="189"/>
    </location>
</feature>
<dbReference type="PANTHER" id="PTHR40132">
    <property type="entry name" value="PRE-MRNA-SPLICING FACTOR 38B"/>
    <property type="match status" value="1"/>
</dbReference>
<evidence type="ECO:0008006" key="4">
    <source>
        <dbReference type="Google" id="ProtNLM"/>
    </source>
</evidence>
<comment type="caution">
    <text evidence="2">The sequence shown here is derived from an EMBL/GenBank/DDBJ whole genome shotgun (WGS) entry which is preliminary data.</text>
</comment>
<gene>
    <name evidence="2" type="ORF">SEPCBS57363_000652</name>
</gene>
<feature type="compositionally biased region" description="Basic residues" evidence="1">
    <location>
        <begin position="132"/>
        <end position="144"/>
    </location>
</feature>
<evidence type="ECO:0000313" key="3">
    <source>
        <dbReference type="Proteomes" id="UP001642501"/>
    </source>
</evidence>
<dbReference type="PANTHER" id="PTHR40132:SF1">
    <property type="entry name" value="PRE-MRNA-SPLICING FACTOR 38B"/>
    <property type="match status" value="1"/>
</dbReference>
<feature type="compositionally biased region" description="Basic and acidic residues" evidence="1">
    <location>
        <begin position="218"/>
        <end position="238"/>
    </location>
</feature>
<dbReference type="EMBL" id="CAWUOM010000006">
    <property type="protein sequence ID" value="CAK7263610.1"/>
    <property type="molecule type" value="Genomic_DNA"/>
</dbReference>
<feature type="compositionally biased region" description="Basic and acidic residues" evidence="1">
    <location>
        <begin position="145"/>
        <end position="163"/>
    </location>
</feature>
<protein>
    <recommendedName>
        <fullName evidence="4">Pre-mRNA-splicing factor 38B</fullName>
    </recommendedName>
</protein>